<evidence type="ECO:0000313" key="1">
    <source>
        <dbReference type="EMBL" id="GAA6167326.1"/>
    </source>
</evidence>
<dbReference type="Gene3D" id="1.10.340.30">
    <property type="entry name" value="Hypothetical protein, domain 2"/>
    <property type="match status" value="1"/>
</dbReference>
<dbReference type="SUPFAM" id="SSF48150">
    <property type="entry name" value="DNA-glycosylase"/>
    <property type="match status" value="1"/>
</dbReference>
<dbReference type="EMBL" id="BAABWN010000003">
    <property type="protein sequence ID" value="GAA6167326.1"/>
    <property type="molecule type" value="Genomic_DNA"/>
</dbReference>
<dbReference type="PANTHER" id="PTHR30037:SF3">
    <property type="entry name" value="BLR0857 PROTEIN"/>
    <property type="match status" value="1"/>
</dbReference>
<proteinExistence type="predicted"/>
<dbReference type="InterPro" id="IPR011257">
    <property type="entry name" value="DNA_glycosylase"/>
</dbReference>
<gene>
    <name evidence="1" type="ORF">NBRC116591_11360</name>
</gene>
<sequence>MRSFSDLLDTAVLHKGSLKKIESTLPVPASAEELQAKPNSFFLSVMSKRVFQAGLKHSMVEQRWPHFEKAFDGFDPVQAAMLSDSDIDDLMSNKDLIRHLGKMKSVRNNASMVLEVCREYGNFGTFLAQWPSDDIVGLWTYLKKVGTQLGGMSGSRFLRMAGKDTFLLTNDVVQVLKAEGVVEKVPSSQKELKATQAVFNQWAEESGRPLCQVSRIVSYTVMAEVLT</sequence>
<keyword evidence="2" id="KW-1185">Reference proteome</keyword>
<dbReference type="InterPro" id="IPR005019">
    <property type="entry name" value="Adenine_glyco"/>
</dbReference>
<protein>
    <submittedName>
        <fullName evidence="1">DNA-3-methyladenine glycosylase I</fullName>
    </submittedName>
</protein>
<dbReference type="Proteomes" id="UP001465153">
    <property type="component" value="Unassembled WGS sequence"/>
</dbReference>
<comment type="caution">
    <text evidence="1">The sequence shown here is derived from an EMBL/GenBank/DDBJ whole genome shotgun (WGS) entry which is preliminary data.</text>
</comment>
<organism evidence="1 2">
    <name type="scientific">Sessilibacter corallicola</name>
    <dbReference type="NCBI Taxonomy" id="2904075"/>
    <lineage>
        <taxon>Bacteria</taxon>
        <taxon>Pseudomonadati</taxon>
        <taxon>Pseudomonadota</taxon>
        <taxon>Gammaproteobacteria</taxon>
        <taxon>Cellvibrionales</taxon>
        <taxon>Cellvibrionaceae</taxon>
        <taxon>Sessilibacter</taxon>
    </lineage>
</organism>
<reference evidence="1 2" key="1">
    <citation type="submission" date="2024-04" db="EMBL/GenBank/DDBJ databases">
        <title>Draft genome sequence of Sessilibacter corallicola NBRC 116591.</title>
        <authorList>
            <person name="Miyakawa T."/>
            <person name="Kusuya Y."/>
            <person name="Miura T."/>
        </authorList>
    </citation>
    <scope>NUCLEOTIDE SEQUENCE [LARGE SCALE GENOMIC DNA]</scope>
    <source>
        <strain evidence="1 2">KU-00831-HH</strain>
    </source>
</reference>
<dbReference type="Pfam" id="PF03352">
    <property type="entry name" value="Adenine_glyco"/>
    <property type="match status" value="1"/>
</dbReference>
<accession>A0ABQ0A6R1</accession>
<dbReference type="InterPro" id="IPR052891">
    <property type="entry name" value="DNA-3mA_glycosylase"/>
</dbReference>
<evidence type="ECO:0000313" key="2">
    <source>
        <dbReference type="Proteomes" id="UP001465153"/>
    </source>
</evidence>
<name>A0ABQ0A6R1_9GAMM</name>
<dbReference type="PANTHER" id="PTHR30037">
    <property type="entry name" value="DNA-3-METHYLADENINE GLYCOSYLASE 1"/>
    <property type="match status" value="1"/>
</dbReference>
<dbReference type="RefSeq" id="WP_353302002.1">
    <property type="nucleotide sequence ID" value="NZ_BAABWN010000003.1"/>
</dbReference>